<evidence type="ECO:0008006" key="17">
    <source>
        <dbReference type="Google" id="ProtNLM"/>
    </source>
</evidence>
<evidence type="ECO:0000313" key="16">
    <source>
        <dbReference type="Proteomes" id="UP001497516"/>
    </source>
</evidence>
<keyword evidence="6 12" id="KW-0479">Metal-binding</keyword>
<organism evidence="15 16">
    <name type="scientific">Linum trigynum</name>
    <dbReference type="NCBI Taxonomy" id="586398"/>
    <lineage>
        <taxon>Eukaryota</taxon>
        <taxon>Viridiplantae</taxon>
        <taxon>Streptophyta</taxon>
        <taxon>Embryophyta</taxon>
        <taxon>Tracheophyta</taxon>
        <taxon>Spermatophyta</taxon>
        <taxon>Magnoliopsida</taxon>
        <taxon>eudicotyledons</taxon>
        <taxon>Gunneridae</taxon>
        <taxon>Pentapetalae</taxon>
        <taxon>rosids</taxon>
        <taxon>fabids</taxon>
        <taxon>Malpighiales</taxon>
        <taxon>Linaceae</taxon>
        <taxon>Linum</taxon>
    </lineage>
</organism>
<keyword evidence="9 12" id="KW-0408">Iron</keyword>
<comment type="subcellular location">
    <subcellularLocation>
        <location evidence="2">Membrane</location>
        <topology evidence="2">Single-pass membrane protein</topology>
    </subcellularLocation>
</comment>
<keyword evidence="11 14" id="KW-0472">Membrane</keyword>
<dbReference type="PANTHER" id="PTHR24286">
    <property type="entry name" value="CYTOCHROME P450 26"/>
    <property type="match status" value="1"/>
</dbReference>
<evidence type="ECO:0000256" key="1">
    <source>
        <dbReference type="ARBA" id="ARBA00001971"/>
    </source>
</evidence>
<dbReference type="PROSITE" id="PS00086">
    <property type="entry name" value="CYTOCHROME_P450"/>
    <property type="match status" value="1"/>
</dbReference>
<comment type="similarity">
    <text evidence="3 13">Belongs to the cytochrome P450 family.</text>
</comment>
<dbReference type="GO" id="GO:0016125">
    <property type="term" value="P:sterol metabolic process"/>
    <property type="evidence" value="ECO:0007669"/>
    <property type="project" value="TreeGrafter"/>
</dbReference>
<dbReference type="GO" id="GO:0004497">
    <property type="term" value="F:monooxygenase activity"/>
    <property type="evidence" value="ECO:0007669"/>
    <property type="project" value="UniProtKB-KW"/>
</dbReference>
<evidence type="ECO:0000313" key="15">
    <source>
        <dbReference type="EMBL" id="CAL1405022.1"/>
    </source>
</evidence>
<dbReference type="Gene3D" id="1.10.630.10">
    <property type="entry name" value="Cytochrome P450"/>
    <property type="match status" value="1"/>
</dbReference>
<sequence>MEPINILSSSNSTTTTTIHYLSVPFGVLFFSILIYYYTFTTPRTKLPPGSMGLPIIGETLQFFAPYTSDDISPFISKRVQRYGPVFKTRLIGKPVIVSTDVDVNRLVLNQERDGREEMLFKPWYSDSFNEIMGNDSLLAFEGSAHKYMRNLVLEGFGPERLKTLLADVERHTVRHIHSWSLKPSIDLKEAASTMIHSFTVEKVFSMNTDDDTEPLVREFKRCYDDFLHGLISFPIYIPGTSYWKCMKGRKGALNIIKRLMDQRRESPHEEFKERDYLDFMIAEMKKDGSPLTEKVAIDLLFLLPFATFESTSSTIVTACHYLSKHPAALQELTREHEAILRGREGSESGGISWKEYKSMTFTHMVINETLRLTNIVPGIFRKAVKDVEVNGYLIPAGWTVMVYPASVHLNPKVYEDPLSFNPWRWKGQQLHSGSQNFMVFGGGVRLCAGADFVKVQLAIIFHHIVTKYRWDVIKGKEAVRYPGLIFPEGFHINISEKNVRGTSSEVTAGRR</sequence>
<dbReference type="InterPro" id="IPR036396">
    <property type="entry name" value="Cyt_P450_sf"/>
</dbReference>
<dbReference type="Pfam" id="PF00067">
    <property type="entry name" value="p450"/>
    <property type="match status" value="1"/>
</dbReference>
<evidence type="ECO:0000256" key="5">
    <source>
        <dbReference type="ARBA" id="ARBA00022692"/>
    </source>
</evidence>
<dbReference type="GO" id="GO:0016132">
    <property type="term" value="P:brassinosteroid biosynthetic process"/>
    <property type="evidence" value="ECO:0007669"/>
    <property type="project" value="TreeGrafter"/>
</dbReference>
<feature type="binding site" description="axial binding residue" evidence="12">
    <location>
        <position position="447"/>
    </location>
    <ligand>
        <name>heme</name>
        <dbReference type="ChEBI" id="CHEBI:30413"/>
    </ligand>
    <ligandPart>
        <name>Fe</name>
        <dbReference type="ChEBI" id="CHEBI:18248"/>
    </ligandPart>
</feature>
<keyword evidence="7 14" id="KW-1133">Transmembrane helix</keyword>
<evidence type="ECO:0000256" key="8">
    <source>
        <dbReference type="ARBA" id="ARBA00023002"/>
    </source>
</evidence>
<comment type="cofactor">
    <cofactor evidence="1 12">
        <name>heme</name>
        <dbReference type="ChEBI" id="CHEBI:30413"/>
    </cofactor>
</comment>
<dbReference type="PANTHER" id="PTHR24286:SF236">
    <property type="entry name" value="P450, PUTATIVE-RELATED"/>
    <property type="match status" value="1"/>
</dbReference>
<dbReference type="FunFam" id="1.10.630.10:FF:000020">
    <property type="entry name" value="Cytochrome P450 family protein"/>
    <property type="match status" value="1"/>
</dbReference>
<dbReference type="InterPro" id="IPR001128">
    <property type="entry name" value="Cyt_P450"/>
</dbReference>
<evidence type="ECO:0000256" key="11">
    <source>
        <dbReference type="ARBA" id="ARBA00023136"/>
    </source>
</evidence>
<feature type="transmembrane region" description="Helical" evidence="14">
    <location>
        <begin position="18"/>
        <end position="37"/>
    </location>
</feature>
<dbReference type="Proteomes" id="UP001497516">
    <property type="component" value="Chromosome 8"/>
</dbReference>
<gene>
    <name evidence="15" type="ORF">LTRI10_LOCUS44832</name>
</gene>
<dbReference type="InterPro" id="IPR017972">
    <property type="entry name" value="Cyt_P450_CS"/>
</dbReference>
<evidence type="ECO:0000256" key="9">
    <source>
        <dbReference type="ARBA" id="ARBA00023004"/>
    </source>
</evidence>
<reference evidence="15 16" key="1">
    <citation type="submission" date="2024-04" db="EMBL/GenBank/DDBJ databases">
        <authorList>
            <person name="Fracassetti M."/>
        </authorList>
    </citation>
    <scope>NUCLEOTIDE SEQUENCE [LARGE SCALE GENOMIC DNA]</scope>
</reference>
<keyword evidence="4 12" id="KW-0349">Heme</keyword>
<name>A0AAV2G4B8_9ROSI</name>
<dbReference type="CDD" id="cd11043">
    <property type="entry name" value="CYP90-like"/>
    <property type="match status" value="1"/>
</dbReference>
<dbReference type="EMBL" id="OZ034821">
    <property type="protein sequence ID" value="CAL1405022.1"/>
    <property type="molecule type" value="Genomic_DNA"/>
</dbReference>
<keyword evidence="16" id="KW-1185">Reference proteome</keyword>
<dbReference type="GO" id="GO:0020037">
    <property type="term" value="F:heme binding"/>
    <property type="evidence" value="ECO:0007669"/>
    <property type="project" value="InterPro"/>
</dbReference>
<dbReference type="PRINTS" id="PR00385">
    <property type="entry name" value="P450"/>
</dbReference>
<dbReference type="GO" id="GO:0016020">
    <property type="term" value="C:membrane"/>
    <property type="evidence" value="ECO:0007669"/>
    <property type="project" value="UniProtKB-SubCell"/>
</dbReference>
<keyword evidence="8 13" id="KW-0560">Oxidoreductase</keyword>
<evidence type="ECO:0000256" key="12">
    <source>
        <dbReference type="PIRSR" id="PIRSR602401-1"/>
    </source>
</evidence>
<dbReference type="InterPro" id="IPR002401">
    <property type="entry name" value="Cyt_P450_E_grp-I"/>
</dbReference>
<dbReference type="GO" id="GO:0010268">
    <property type="term" value="P:brassinosteroid homeostasis"/>
    <property type="evidence" value="ECO:0007669"/>
    <property type="project" value="TreeGrafter"/>
</dbReference>
<dbReference type="GO" id="GO:0005506">
    <property type="term" value="F:iron ion binding"/>
    <property type="evidence" value="ECO:0007669"/>
    <property type="project" value="InterPro"/>
</dbReference>
<evidence type="ECO:0000256" key="13">
    <source>
        <dbReference type="RuleBase" id="RU000461"/>
    </source>
</evidence>
<protein>
    <recommendedName>
        <fullName evidence="17">Cytochrome P450</fullName>
    </recommendedName>
</protein>
<keyword evidence="5 14" id="KW-0812">Transmembrane</keyword>
<proteinExistence type="inferred from homology"/>
<evidence type="ECO:0000256" key="6">
    <source>
        <dbReference type="ARBA" id="ARBA00022723"/>
    </source>
</evidence>
<evidence type="ECO:0000256" key="3">
    <source>
        <dbReference type="ARBA" id="ARBA00010617"/>
    </source>
</evidence>
<evidence type="ECO:0000256" key="7">
    <source>
        <dbReference type="ARBA" id="ARBA00022989"/>
    </source>
</evidence>
<evidence type="ECO:0000256" key="10">
    <source>
        <dbReference type="ARBA" id="ARBA00023033"/>
    </source>
</evidence>
<evidence type="ECO:0000256" key="4">
    <source>
        <dbReference type="ARBA" id="ARBA00022617"/>
    </source>
</evidence>
<evidence type="ECO:0000256" key="2">
    <source>
        <dbReference type="ARBA" id="ARBA00004167"/>
    </source>
</evidence>
<dbReference type="PRINTS" id="PR00463">
    <property type="entry name" value="EP450I"/>
</dbReference>
<keyword evidence="10 13" id="KW-0503">Monooxygenase</keyword>
<dbReference type="AlphaFoldDB" id="A0AAV2G4B8"/>
<evidence type="ECO:0000256" key="14">
    <source>
        <dbReference type="SAM" id="Phobius"/>
    </source>
</evidence>
<dbReference type="SUPFAM" id="SSF48264">
    <property type="entry name" value="Cytochrome P450"/>
    <property type="match status" value="1"/>
</dbReference>
<accession>A0AAV2G4B8</accession>
<dbReference type="GO" id="GO:0016705">
    <property type="term" value="F:oxidoreductase activity, acting on paired donors, with incorporation or reduction of molecular oxygen"/>
    <property type="evidence" value="ECO:0007669"/>
    <property type="project" value="InterPro"/>
</dbReference>